<dbReference type="Pfam" id="PF00326">
    <property type="entry name" value="Peptidase_S9"/>
    <property type="match status" value="1"/>
</dbReference>
<comment type="caution">
    <text evidence="3">The sequence shown here is derived from an EMBL/GenBank/DDBJ whole genome shotgun (WGS) entry which is preliminary data.</text>
</comment>
<organism evidence="3 4">
    <name type="scientific">Chitinimonas viridis</name>
    <dbReference type="NCBI Taxonomy" id="664880"/>
    <lineage>
        <taxon>Bacteria</taxon>
        <taxon>Pseudomonadati</taxon>
        <taxon>Pseudomonadota</taxon>
        <taxon>Betaproteobacteria</taxon>
        <taxon>Neisseriales</taxon>
        <taxon>Chitinibacteraceae</taxon>
        <taxon>Chitinimonas</taxon>
    </lineage>
</organism>
<dbReference type="PANTHER" id="PTHR42776">
    <property type="entry name" value="SERINE PEPTIDASE S9 FAMILY MEMBER"/>
    <property type="match status" value="1"/>
</dbReference>
<dbReference type="EC" id="3.4.-.-" evidence="3"/>
<reference evidence="3" key="1">
    <citation type="journal article" date="2014" name="Int. J. Syst. Evol. Microbiol.">
        <title>Complete genome of a new Firmicutes species belonging to the dominant human colonic microbiota ('Ruminococcus bicirculans') reveals two chromosomes and a selective capacity to utilize plant glucans.</title>
        <authorList>
            <consortium name="NISC Comparative Sequencing Program"/>
            <person name="Wegmann U."/>
            <person name="Louis P."/>
            <person name="Goesmann A."/>
            <person name="Henrissat B."/>
            <person name="Duncan S.H."/>
            <person name="Flint H.J."/>
        </authorList>
    </citation>
    <scope>NUCLEOTIDE SEQUENCE</scope>
    <source>
        <strain evidence="3">CECT 7703</strain>
    </source>
</reference>
<keyword evidence="4" id="KW-1185">Reference proteome</keyword>
<name>A0ABT8B7R9_9NEIS</name>
<dbReference type="EMBL" id="JAUFPU010000018">
    <property type="protein sequence ID" value="MDN3577840.1"/>
    <property type="molecule type" value="Genomic_DNA"/>
</dbReference>
<dbReference type="InterPro" id="IPR029058">
    <property type="entry name" value="AB_hydrolase_fold"/>
</dbReference>
<evidence type="ECO:0000256" key="1">
    <source>
        <dbReference type="ARBA" id="ARBA00022801"/>
    </source>
</evidence>
<keyword evidence="1 3" id="KW-0378">Hydrolase</keyword>
<evidence type="ECO:0000313" key="4">
    <source>
        <dbReference type="Proteomes" id="UP001180081"/>
    </source>
</evidence>
<dbReference type="PANTHER" id="PTHR42776:SF27">
    <property type="entry name" value="DIPEPTIDYL PEPTIDASE FAMILY MEMBER 6"/>
    <property type="match status" value="1"/>
</dbReference>
<accession>A0ABT8B7R9</accession>
<evidence type="ECO:0000313" key="3">
    <source>
        <dbReference type="EMBL" id="MDN3577840.1"/>
    </source>
</evidence>
<sequence length="595" mass="65893">MAVLVPVNDRRNLAVIDLEGKAIKVLTNLKEIDVARFFWVNNDRLIFTQGDALAGSGEPQNWGGVVAVNKDGTELRRFKSGHSLVGVLSDGSDNVLMVNNDRSSKALDLYVVNSKTEKSTLKTFDNPATPGVIVSFLPDSKGEARLAYLVDDKRTLTMTKIYHRSSREQGWKLIKEFEEGQEGEWDVLGLDSDDKTAFVAVRGVDSKFALHTLDMETQVLGEKLLAHDLVDVGGGNADLIHAASGKVIGLALDAEKPEIYWFDRAWAKLSEQVDATLKGRINYLAGDLDGRIAIYSTSDVDQGSYYLLDTKTLKMEEVAQAAPWLDADKTSPMRPVQYKARDGMTIPAYLTLPKGKAEKMLPLVVNIHGGPFGVRDSWGWNPEVQFLASRGYAVLQPNYRGSGGYGWKHLRSGWKQWGLAMQDDITDGVNWLVNSGVVDKNRICIYGGSYGGYATLMGLVKDPDLYRCGVDIVGVSDIEMKFDVQWSDYARSNYVKYGAMAAFVGDPKTDQAQLKMTSPLQNADKFKAPVFIAHGALDRRVPLVHAERMRDALKAHGKAYEWLVIDDEGHGFGKMENIKLFYPAVEAFLKKYIGS</sequence>
<dbReference type="InterPro" id="IPR001375">
    <property type="entry name" value="Peptidase_S9_cat"/>
</dbReference>
<dbReference type="Proteomes" id="UP001180081">
    <property type="component" value="Unassembled WGS sequence"/>
</dbReference>
<proteinExistence type="predicted"/>
<dbReference type="RefSeq" id="WP_290333246.1">
    <property type="nucleotide sequence ID" value="NZ_JAUFPU010000018.1"/>
</dbReference>
<protein>
    <submittedName>
        <fullName evidence="3">S9 family peptidase</fullName>
        <ecNumber evidence="3">3.4.-.-</ecNumber>
    </submittedName>
</protein>
<dbReference type="GO" id="GO:0016787">
    <property type="term" value="F:hydrolase activity"/>
    <property type="evidence" value="ECO:0007669"/>
    <property type="project" value="UniProtKB-KW"/>
</dbReference>
<feature type="domain" description="Peptidase S9 prolyl oligopeptidase catalytic" evidence="2">
    <location>
        <begin position="382"/>
        <end position="594"/>
    </location>
</feature>
<dbReference type="SUPFAM" id="SSF53474">
    <property type="entry name" value="alpha/beta-Hydrolases"/>
    <property type="match status" value="1"/>
</dbReference>
<dbReference type="SUPFAM" id="SSF82171">
    <property type="entry name" value="DPP6 N-terminal domain-like"/>
    <property type="match status" value="1"/>
</dbReference>
<evidence type="ECO:0000259" key="2">
    <source>
        <dbReference type="Pfam" id="PF00326"/>
    </source>
</evidence>
<gene>
    <name evidence="3" type="ORF">QWZ03_13785</name>
</gene>
<reference evidence="3" key="2">
    <citation type="submission" date="2023-06" db="EMBL/GenBank/DDBJ databases">
        <authorList>
            <person name="Lucena T."/>
            <person name="Sun Q."/>
        </authorList>
    </citation>
    <scope>NUCLEOTIDE SEQUENCE</scope>
    <source>
        <strain evidence="3">CECT 7703</strain>
    </source>
</reference>
<dbReference type="Gene3D" id="3.40.50.1820">
    <property type="entry name" value="alpha/beta hydrolase"/>
    <property type="match status" value="1"/>
</dbReference>